<accession>A0A0M3I381</accession>
<keyword evidence="1" id="KW-1185">Reference proteome</keyword>
<dbReference type="Proteomes" id="UP000036681">
    <property type="component" value="Unplaced"/>
</dbReference>
<evidence type="ECO:0000313" key="2">
    <source>
        <dbReference type="WBParaSite" id="ALUE_0001107001-mRNA-1"/>
    </source>
</evidence>
<name>A0A0M3I381_ASCLU</name>
<sequence>MGVCSTLREETIPTVNVNTVHSASRVAGFIVYLSGVMFPSGGRHLRDSNSQFRVADRISTSVYSQAIGDNIVECVWVHAKS</sequence>
<organism evidence="1 2">
    <name type="scientific">Ascaris lumbricoides</name>
    <name type="common">Giant roundworm</name>
    <dbReference type="NCBI Taxonomy" id="6252"/>
    <lineage>
        <taxon>Eukaryota</taxon>
        <taxon>Metazoa</taxon>
        <taxon>Ecdysozoa</taxon>
        <taxon>Nematoda</taxon>
        <taxon>Chromadorea</taxon>
        <taxon>Rhabditida</taxon>
        <taxon>Spirurina</taxon>
        <taxon>Ascaridomorpha</taxon>
        <taxon>Ascaridoidea</taxon>
        <taxon>Ascarididae</taxon>
        <taxon>Ascaris</taxon>
    </lineage>
</organism>
<evidence type="ECO:0000313" key="1">
    <source>
        <dbReference type="Proteomes" id="UP000036681"/>
    </source>
</evidence>
<dbReference type="AlphaFoldDB" id="A0A0M3I381"/>
<proteinExistence type="predicted"/>
<reference evidence="2" key="1">
    <citation type="submission" date="2017-02" db="UniProtKB">
        <authorList>
            <consortium name="WormBaseParasite"/>
        </authorList>
    </citation>
    <scope>IDENTIFICATION</scope>
</reference>
<protein>
    <submittedName>
        <fullName evidence="2">BRCT domain-containing protein</fullName>
    </submittedName>
</protein>
<dbReference type="WBParaSite" id="ALUE_0001107001-mRNA-1">
    <property type="protein sequence ID" value="ALUE_0001107001-mRNA-1"/>
    <property type="gene ID" value="ALUE_0001107001"/>
</dbReference>